<feature type="signal peptide" evidence="7">
    <location>
        <begin position="1"/>
        <end position="21"/>
    </location>
</feature>
<evidence type="ECO:0000256" key="1">
    <source>
        <dbReference type="ARBA" id="ARBA00022448"/>
    </source>
</evidence>
<feature type="chain" id="PRO_5047064397" evidence="7">
    <location>
        <begin position="22"/>
        <end position="103"/>
    </location>
</feature>
<dbReference type="PANTHER" id="PTHR33751:SF9">
    <property type="entry name" value="CYTOCHROME C4"/>
    <property type="match status" value="1"/>
</dbReference>
<dbReference type="Pfam" id="PF00034">
    <property type="entry name" value="Cytochrom_C"/>
    <property type="match status" value="1"/>
</dbReference>
<keyword evidence="3 6" id="KW-0479">Metal-binding</keyword>
<sequence>MKRSLLWVTLGLVTASLGAHAQEVNKHARILAAPCAACHGTNGNSVGGTPVLAGADRAHFILQMKEFKSGARPATVMHQHARGYTDEEIEMLADFFAAQKRGQ</sequence>
<dbReference type="InterPro" id="IPR036909">
    <property type="entry name" value="Cyt_c-like_dom_sf"/>
</dbReference>
<evidence type="ECO:0000256" key="3">
    <source>
        <dbReference type="ARBA" id="ARBA00022723"/>
    </source>
</evidence>
<evidence type="ECO:0000313" key="9">
    <source>
        <dbReference type="EMBL" id="MEO1765888.1"/>
    </source>
</evidence>
<evidence type="ECO:0000313" key="10">
    <source>
        <dbReference type="Proteomes" id="UP001482231"/>
    </source>
</evidence>
<evidence type="ECO:0000256" key="6">
    <source>
        <dbReference type="PROSITE-ProRule" id="PRU00433"/>
    </source>
</evidence>
<name>A0ABV0EEI1_9BURK</name>
<gene>
    <name evidence="9" type="ORF">V6E02_01455</name>
</gene>
<accession>A0ABV0EEI1</accession>
<keyword evidence="7" id="KW-0732">Signal</keyword>
<protein>
    <submittedName>
        <fullName evidence="9">C-type cytochrome</fullName>
    </submittedName>
</protein>
<proteinExistence type="predicted"/>
<evidence type="ECO:0000256" key="5">
    <source>
        <dbReference type="ARBA" id="ARBA00023004"/>
    </source>
</evidence>
<dbReference type="EMBL" id="JBAJEX010000001">
    <property type="protein sequence ID" value="MEO1765888.1"/>
    <property type="molecule type" value="Genomic_DNA"/>
</dbReference>
<dbReference type="SUPFAM" id="SSF46626">
    <property type="entry name" value="Cytochrome c"/>
    <property type="match status" value="1"/>
</dbReference>
<dbReference type="InterPro" id="IPR009056">
    <property type="entry name" value="Cyt_c-like_dom"/>
</dbReference>
<evidence type="ECO:0000259" key="8">
    <source>
        <dbReference type="PROSITE" id="PS51007"/>
    </source>
</evidence>
<dbReference type="PANTHER" id="PTHR33751">
    <property type="entry name" value="CBB3-TYPE CYTOCHROME C OXIDASE SUBUNIT FIXP"/>
    <property type="match status" value="1"/>
</dbReference>
<keyword evidence="2 6" id="KW-0349">Heme</keyword>
<dbReference type="InterPro" id="IPR050597">
    <property type="entry name" value="Cytochrome_c_Oxidase_Subunit"/>
</dbReference>
<dbReference type="Gene3D" id="1.10.760.10">
    <property type="entry name" value="Cytochrome c-like domain"/>
    <property type="match status" value="1"/>
</dbReference>
<organism evidence="9 10">
    <name type="scientific">Thiobacter aerophilum</name>
    <dbReference type="NCBI Taxonomy" id="3121275"/>
    <lineage>
        <taxon>Bacteria</taxon>
        <taxon>Pseudomonadati</taxon>
        <taxon>Pseudomonadota</taxon>
        <taxon>Betaproteobacteria</taxon>
        <taxon>Burkholderiales</taxon>
        <taxon>Thiobacteraceae</taxon>
        <taxon>Thiobacter</taxon>
    </lineage>
</organism>
<feature type="domain" description="Cytochrome c" evidence="8">
    <location>
        <begin position="22"/>
        <end position="100"/>
    </location>
</feature>
<dbReference type="Proteomes" id="UP001482231">
    <property type="component" value="Unassembled WGS sequence"/>
</dbReference>
<evidence type="ECO:0000256" key="7">
    <source>
        <dbReference type="SAM" id="SignalP"/>
    </source>
</evidence>
<reference evidence="9 10" key="1">
    <citation type="submission" date="2024-02" db="EMBL/GenBank/DDBJ databases">
        <title>New thermophilic sulfur-oxidizing bacteria from a hot springs of the Uzon caldera (Kamchatka, Russia).</title>
        <authorList>
            <person name="Dukat A.M."/>
            <person name="Elcheninov A.G."/>
            <person name="Frolov E.N."/>
        </authorList>
    </citation>
    <scope>NUCLEOTIDE SEQUENCE [LARGE SCALE GENOMIC DNA]</scope>
    <source>
        <strain evidence="9 10">AK1</strain>
    </source>
</reference>
<evidence type="ECO:0000256" key="4">
    <source>
        <dbReference type="ARBA" id="ARBA00022982"/>
    </source>
</evidence>
<keyword evidence="10" id="KW-1185">Reference proteome</keyword>
<comment type="caution">
    <text evidence="9">The sequence shown here is derived from an EMBL/GenBank/DDBJ whole genome shotgun (WGS) entry which is preliminary data.</text>
</comment>
<dbReference type="RefSeq" id="WP_347306434.1">
    <property type="nucleotide sequence ID" value="NZ_JBAJEX010000001.1"/>
</dbReference>
<keyword evidence="4" id="KW-0249">Electron transport</keyword>
<keyword evidence="1" id="KW-0813">Transport</keyword>
<keyword evidence="5 6" id="KW-0408">Iron</keyword>
<dbReference type="PROSITE" id="PS51007">
    <property type="entry name" value="CYTC"/>
    <property type="match status" value="1"/>
</dbReference>
<evidence type="ECO:0000256" key="2">
    <source>
        <dbReference type="ARBA" id="ARBA00022617"/>
    </source>
</evidence>